<evidence type="ECO:0000256" key="1">
    <source>
        <dbReference type="SAM" id="SignalP"/>
    </source>
</evidence>
<accession>A0A4S3MMX2</accession>
<proteinExistence type="predicted"/>
<gene>
    <name evidence="3" type="ORF">E7811_10390</name>
</gene>
<feature type="domain" description="Oxidoreductase molybdopterin-binding" evidence="2">
    <location>
        <begin position="77"/>
        <end position="146"/>
    </location>
</feature>
<name>A0A4S3MMX2_9RHOB</name>
<protein>
    <submittedName>
        <fullName evidence="3">Oxidoreductase</fullName>
    </submittedName>
</protein>
<dbReference type="RefSeq" id="WP_136394562.1">
    <property type="nucleotide sequence ID" value="NZ_SSND01000002.1"/>
</dbReference>
<feature type="signal peptide" evidence="1">
    <location>
        <begin position="1"/>
        <end position="23"/>
    </location>
</feature>
<dbReference type="SUPFAM" id="SSF56524">
    <property type="entry name" value="Oxidoreductase molybdopterin-binding domain"/>
    <property type="match status" value="1"/>
</dbReference>
<dbReference type="Gene3D" id="3.90.420.10">
    <property type="entry name" value="Oxidoreductase, molybdopterin-binding domain"/>
    <property type="match status" value="1"/>
</dbReference>
<feature type="chain" id="PRO_5020863622" evidence="1">
    <location>
        <begin position="24"/>
        <end position="173"/>
    </location>
</feature>
<evidence type="ECO:0000313" key="4">
    <source>
        <dbReference type="Proteomes" id="UP000309450"/>
    </source>
</evidence>
<dbReference type="InterPro" id="IPR000572">
    <property type="entry name" value="OxRdtase_Mopterin-bd_dom"/>
</dbReference>
<dbReference type="Pfam" id="PF00174">
    <property type="entry name" value="Oxidored_molyb"/>
    <property type="match status" value="1"/>
</dbReference>
<keyword evidence="4" id="KW-1185">Reference proteome</keyword>
<dbReference type="Proteomes" id="UP000309450">
    <property type="component" value="Unassembled WGS sequence"/>
</dbReference>
<reference evidence="3 4" key="1">
    <citation type="submission" date="2019-04" db="EMBL/GenBank/DDBJ databases">
        <title>Draft genome sequence of Gemmobacter aestuarii sp. nov.</title>
        <authorList>
            <person name="Hameed A."/>
            <person name="Lin S.-Y."/>
            <person name="Shahina M."/>
            <person name="Lai W.-A."/>
            <person name="Young C.-C."/>
        </authorList>
    </citation>
    <scope>NUCLEOTIDE SEQUENCE [LARGE SCALE GENOMIC DNA]</scope>
    <source>
        <strain evidence="3 4">CC-PW-75</strain>
    </source>
</reference>
<dbReference type="AlphaFoldDB" id="A0A4S3MMX2"/>
<dbReference type="OrthoDB" id="9798763at2"/>
<evidence type="ECO:0000259" key="2">
    <source>
        <dbReference type="Pfam" id="PF00174"/>
    </source>
</evidence>
<comment type="caution">
    <text evidence="3">The sequence shown here is derived from an EMBL/GenBank/DDBJ whole genome shotgun (WGS) entry which is preliminary data.</text>
</comment>
<sequence>MTLMNAIRNAALAALLSALPLHAAEAEALPAPSGDVILTVSGKIGVTNGQEGAAFGLADLDQLPQTGFETTTIWTEGVQSFSGVRLSDMLAHVGAEAGSLLMTALNDYQVEVEAGDPLLKDALLATRQNGAPMSIRDHGPIWLVFPYDADTNLRSEIVYSKSIWQLTRIEVRN</sequence>
<dbReference type="InterPro" id="IPR036374">
    <property type="entry name" value="OxRdtase_Mopterin-bd_sf"/>
</dbReference>
<organism evidence="3 4">
    <name type="scientific">Aliigemmobacter aestuarii</name>
    <dbReference type="NCBI Taxonomy" id="1445661"/>
    <lineage>
        <taxon>Bacteria</taxon>
        <taxon>Pseudomonadati</taxon>
        <taxon>Pseudomonadota</taxon>
        <taxon>Alphaproteobacteria</taxon>
        <taxon>Rhodobacterales</taxon>
        <taxon>Paracoccaceae</taxon>
        <taxon>Aliigemmobacter</taxon>
    </lineage>
</organism>
<evidence type="ECO:0000313" key="3">
    <source>
        <dbReference type="EMBL" id="THD83669.1"/>
    </source>
</evidence>
<dbReference type="EMBL" id="SSND01000002">
    <property type="protein sequence ID" value="THD83669.1"/>
    <property type="molecule type" value="Genomic_DNA"/>
</dbReference>
<keyword evidence="1" id="KW-0732">Signal</keyword>